<evidence type="ECO:0000313" key="2">
    <source>
        <dbReference type="EMBL" id="KAE9035460.1"/>
    </source>
</evidence>
<feature type="region of interest" description="Disordered" evidence="1">
    <location>
        <begin position="47"/>
        <end position="81"/>
    </location>
</feature>
<keyword evidence="6" id="KW-1185">Reference proteome</keyword>
<evidence type="ECO:0000313" key="5">
    <source>
        <dbReference type="Proteomes" id="UP000429607"/>
    </source>
</evidence>
<evidence type="ECO:0000313" key="6">
    <source>
        <dbReference type="Proteomes" id="UP000434957"/>
    </source>
</evidence>
<evidence type="ECO:0000313" key="3">
    <source>
        <dbReference type="EMBL" id="KAE9036485.1"/>
    </source>
</evidence>
<accession>A0A6A3N1N1</accession>
<evidence type="ECO:0000313" key="7">
    <source>
        <dbReference type="Proteomes" id="UP000435112"/>
    </source>
</evidence>
<dbReference type="EMBL" id="QXFT01000348">
    <property type="protein sequence ID" value="KAE9346486.1"/>
    <property type="molecule type" value="Genomic_DNA"/>
</dbReference>
<organism evidence="2 7">
    <name type="scientific">Phytophthora rubi</name>
    <dbReference type="NCBI Taxonomy" id="129364"/>
    <lineage>
        <taxon>Eukaryota</taxon>
        <taxon>Sar</taxon>
        <taxon>Stramenopiles</taxon>
        <taxon>Oomycota</taxon>
        <taxon>Peronosporomycetes</taxon>
        <taxon>Peronosporales</taxon>
        <taxon>Peronosporaceae</taxon>
        <taxon>Phytophthora</taxon>
    </lineage>
</organism>
<dbReference type="Proteomes" id="UP000434957">
    <property type="component" value="Unassembled WGS sequence"/>
</dbReference>
<dbReference type="Proteomes" id="UP000435112">
    <property type="component" value="Unassembled WGS sequence"/>
</dbReference>
<dbReference type="OrthoDB" id="109360at2759"/>
<dbReference type="Proteomes" id="UP000429607">
    <property type="component" value="Unassembled WGS sequence"/>
</dbReference>
<dbReference type="EMBL" id="QXFV01000474">
    <property type="protein sequence ID" value="KAE9036485.1"/>
    <property type="molecule type" value="Genomic_DNA"/>
</dbReference>
<gene>
    <name evidence="3" type="ORF">PR001_g8808</name>
    <name evidence="2" type="ORF">PR002_g7570</name>
    <name evidence="4" type="ORF">PR003_g7405</name>
</gene>
<reference evidence="5 7" key="1">
    <citation type="submission" date="2018-09" db="EMBL/GenBank/DDBJ databases">
        <title>Genomic investigation of the strawberry pathogen Phytophthora fragariae indicates pathogenicity is determined by transcriptional variation in three key races.</title>
        <authorList>
            <person name="Adams T.M."/>
            <person name="Armitage A.D."/>
            <person name="Sobczyk M.K."/>
            <person name="Bates H.J."/>
            <person name="Dunwell J.M."/>
            <person name="Nellist C.F."/>
            <person name="Harrison R.J."/>
        </authorList>
    </citation>
    <scope>NUCLEOTIDE SEQUENCE [LARGE SCALE GENOMIC DNA]</scope>
    <source>
        <strain evidence="3 5">SCRP249</strain>
        <strain evidence="2 7">SCRP324</strain>
        <strain evidence="4 6">SCRP333</strain>
    </source>
</reference>
<name>A0A6A3N1N1_9STRA</name>
<proteinExistence type="predicted"/>
<sequence length="126" mass="13792">MELEQGTSDGSLINLRCTVDDPDFRQILIHIQQRQIADLQEALAAARSKRSPALTKSSHVTQSNGNGQRRQNRVVKGEHSIPADDYAALPVEDGKGLCQRFLSTAGCKANNGKQCLSFTRARFVPA</sequence>
<comment type="caution">
    <text evidence="2">The sequence shown here is derived from an EMBL/GenBank/DDBJ whole genome shotgun (WGS) entry which is preliminary data.</text>
</comment>
<dbReference type="EMBL" id="QXFU01000365">
    <property type="protein sequence ID" value="KAE9035460.1"/>
    <property type="molecule type" value="Genomic_DNA"/>
</dbReference>
<evidence type="ECO:0000256" key="1">
    <source>
        <dbReference type="SAM" id="MobiDB-lite"/>
    </source>
</evidence>
<evidence type="ECO:0000313" key="4">
    <source>
        <dbReference type="EMBL" id="KAE9346486.1"/>
    </source>
</evidence>
<protein>
    <submittedName>
        <fullName evidence="2">Uncharacterized protein</fullName>
    </submittedName>
</protein>
<feature type="compositionally biased region" description="Polar residues" evidence="1">
    <location>
        <begin position="54"/>
        <end position="69"/>
    </location>
</feature>
<dbReference type="AlphaFoldDB" id="A0A6A3N1N1"/>